<evidence type="ECO:0000313" key="1">
    <source>
        <dbReference type="EMBL" id="MPC96692.1"/>
    </source>
</evidence>
<dbReference type="Proteomes" id="UP000324222">
    <property type="component" value="Unassembled WGS sequence"/>
</dbReference>
<organism evidence="1 2">
    <name type="scientific">Portunus trituberculatus</name>
    <name type="common">Swimming crab</name>
    <name type="synonym">Neptunus trituberculatus</name>
    <dbReference type="NCBI Taxonomy" id="210409"/>
    <lineage>
        <taxon>Eukaryota</taxon>
        <taxon>Metazoa</taxon>
        <taxon>Ecdysozoa</taxon>
        <taxon>Arthropoda</taxon>
        <taxon>Crustacea</taxon>
        <taxon>Multicrustacea</taxon>
        <taxon>Malacostraca</taxon>
        <taxon>Eumalacostraca</taxon>
        <taxon>Eucarida</taxon>
        <taxon>Decapoda</taxon>
        <taxon>Pleocyemata</taxon>
        <taxon>Brachyura</taxon>
        <taxon>Eubrachyura</taxon>
        <taxon>Portunoidea</taxon>
        <taxon>Portunidae</taxon>
        <taxon>Portuninae</taxon>
        <taxon>Portunus</taxon>
    </lineage>
</organism>
<dbReference type="AlphaFoldDB" id="A0A5B7JKE3"/>
<name>A0A5B7JKE3_PORTR</name>
<proteinExistence type="predicted"/>
<gene>
    <name evidence="1" type="ORF">E2C01_091967</name>
</gene>
<accession>A0A5B7JKE3</accession>
<sequence length="62" mass="6961">MILRRNFPLESSPRHHCRFGRCLVGPQNLDLSSTAFRVATQRVSSANVLLPKEPPGLLFELS</sequence>
<keyword evidence="2" id="KW-1185">Reference proteome</keyword>
<dbReference type="EMBL" id="VSRR010106963">
    <property type="protein sequence ID" value="MPC96692.1"/>
    <property type="molecule type" value="Genomic_DNA"/>
</dbReference>
<evidence type="ECO:0000313" key="2">
    <source>
        <dbReference type="Proteomes" id="UP000324222"/>
    </source>
</evidence>
<protein>
    <submittedName>
        <fullName evidence="1">Uncharacterized protein</fullName>
    </submittedName>
</protein>
<reference evidence="1 2" key="1">
    <citation type="submission" date="2019-05" db="EMBL/GenBank/DDBJ databases">
        <title>Another draft genome of Portunus trituberculatus and its Hox gene families provides insights of decapod evolution.</title>
        <authorList>
            <person name="Jeong J.-H."/>
            <person name="Song I."/>
            <person name="Kim S."/>
            <person name="Choi T."/>
            <person name="Kim D."/>
            <person name="Ryu S."/>
            <person name="Kim W."/>
        </authorList>
    </citation>
    <scope>NUCLEOTIDE SEQUENCE [LARGE SCALE GENOMIC DNA]</scope>
    <source>
        <tissue evidence="1">Muscle</tissue>
    </source>
</reference>
<comment type="caution">
    <text evidence="1">The sequence shown here is derived from an EMBL/GenBank/DDBJ whole genome shotgun (WGS) entry which is preliminary data.</text>
</comment>